<feature type="region of interest" description="Disordered" evidence="1">
    <location>
        <begin position="81"/>
        <end position="110"/>
    </location>
</feature>
<protein>
    <submittedName>
        <fullName evidence="2">Uncharacterized protein</fullName>
    </submittedName>
</protein>
<organism evidence="2 3">
    <name type="scientific">Vigna angularis var. angularis</name>
    <dbReference type="NCBI Taxonomy" id="157739"/>
    <lineage>
        <taxon>Eukaryota</taxon>
        <taxon>Viridiplantae</taxon>
        <taxon>Streptophyta</taxon>
        <taxon>Embryophyta</taxon>
        <taxon>Tracheophyta</taxon>
        <taxon>Spermatophyta</taxon>
        <taxon>Magnoliopsida</taxon>
        <taxon>eudicotyledons</taxon>
        <taxon>Gunneridae</taxon>
        <taxon>Pentapetalae</taxon>
        <taxon>rosids</taxon>
        <taxon>fabids</taxon>
        <taxon>Fabales</taxon>
        <taxon>Fabaceae</taxon>
        <taxon>Papilionoideae</taxon>
        <taxon>50 kb inversion clade</taxon>
        <taxon>NPAAA clade</taxon>
        <taxon>indigoferoid/millettioid clade</taxon>
        <taxon>Phaseoleae</taxon>
        <taxon>Vigna</taxon>
    </lineage>
</organism>
<dbReference type="EMBL" id="AP015039">
    <property type="protein sequence ID" value="BAT90019.1"/>
    <property type="molecule type" value="Genomic_DNA"/>
</dbReference>
<keyword evidence="3" id="KW-1185">Reference proteome</keyword>
<evidence type="ECO:0000313" key="2">
    <source>
        <dbReference type="EMBL" id="BAT90019.1"/>
    </source>
</evidence>
<dbReference type="Proteomes" id="UP000291084">
    <property type="component" value="Chromosome 6"/>
</dbReference>
<evidence type="ECO:0000313" key="3">
    <source>
        <dbReference type="Proteomes" id="UP000291084"/>
    </source>
</evidence>
<proteinExistence type="predicted"/>
<gene>
    <name evidence="2" type="primary">Vigan.06G118100</name>
    <name evidence="2" type="ORF">VIGAN_06118100</name>
</gene>
<evidence type="ECO:0000256" key="1">
    <source>
        <dbReference type="SAM" id="MobiDB-lite"/>
    </source>
</evidence>
<accession>A0A0S3SB11</accession>
<name>A0A0S3SB11_PHAAN</name>
<dbReference type="AlphaFoldDB" id="A0A0S3SB11"/>
<sequence length="110" mass="13108">MVTCWRCHGWKQRELLYELRLGGRVSPRRVAAVTSWGAAARIRKVREERRSIELFSWRMKDWCYVLGATYSMRRSEAFRSRVTKSKTTKRQNEDKMHILFITKGSHPHVP</sequence>
<reference evidence="2 3" key="1">
    <citation type="journal article" date="2015" name="Sci. Rep.">
        <title>The power of single molecule real-time sequencing technology in the de novo assembly of a eukaryotic genome.</title>
        <authorList>
            <person name="Sakai H."/>
            <person name="Naito K."/>
            <person name="Ogiso-Tanaka E."/>
            <person name="Takahashi Y."/>
            <person name="Iseki K."/>
            <person name="Muto C."/>
            <person name="Satou K."/>
            <person name="Teruya K."/>
            <person name="Shiroma A."/>
            <person name="Shimoji M."/>
            <person name="Hirano T."/>
            <person name="Itoh T."/>
            <person name="Kaga A."/>
            <person name="Tomooka N."/>
        </authorList>
    </citation>
    <scope>NUCLEOTIDE SEQUENCE [LARGE SCALE GENOMIC DNA]</scope>
    <source>
        <strain evidence="3">cv. Shumari</strain>
    </source>
</reference>